<dbReference type="EMBL" id="CM046107">
    <property type="protein sequence ID" value="KAI8431891.1"/>
    <property type="molecule type" value="Genomic_DNA"/>
</dbReference>
<accession>A0ACC0K5X9</accession>
<evidence type="ECO:0000313" key="1">
    <source>
        <dbReference type="EMBL" id="KAI8431891.1"/>
    </source>
</evidence>
<proteinExistence type="predicted"/>
<organism evidence="1 2">
    <name type="scientific">Choristoneura fumiferana</name>
    <name type="common">Spruce budworm moth</name>
    <name type="synonym">Archips fumiferana</name>
    <dbReference type="NCBI Taxonomy" id="7141"/>
    <lineage>
        <taxon>Eukaryota</taxon>
        <taxon>Metazoa</taxon>
        <taxon>Ecdysozoa</taxon>
        <taxon>Arthropoda</taxon>
        <taxon>Hexapoda</taxon>
        <taxon>Insecta</taxon>
        <taxon>Pterygota</taxon>
        <taxon>Neoptera</taxon>
        <taxon>Endopterygota</taxon>
        <taxon>Lepidoptera</taxon>
        <taxon>Glossata</taxon>
        <taxon>Ditrysia</taxon>
        <taxon>Tortricoidea</taxon>
        <taxon>Tortricidae</taxon>
        <taxon>Tortricinae</taxon>
        <taxon>Choristoneura</taxon>
    </lineage>
</organism>
<sequence length="250" mass="27807">MRELVNGAAEEEDAAAAAVAAELAQRLQQLEGGARALRAECRESAKTLDAAEAELVRQVRLLRQARLVRLLRQARLLRLLRQARLLRLLRLVRLLRQARLVRLLRLLRQARLVRLLRLLRQMEGSPAQWDTSKLFGVNAAPATPAAAMRARLGLALAPPASPPSPPRRAAARLRRGQFAAPLGQHLVAARADLPRVEMQALRAAFERGEDPLAHLQERLLRVAALPSDAEFVRRMRDLLAALPPASFDRI</sequence>
<keyword evidence="2" id="KW-1185">Reference proteome</keyword>
<name>A0ACC0K5X9_CHOFU</name>
<comment type="caution">
    <text evidence="1">The sequence shown here is derived from an EMBL/GenBank/DDBJ whole genome shotgun (WGS) entry which is preliminary data.</text>
</comment>
<evidence type="ECO:0000313" key="2">
    <source>
        <dbReference type="Proteomes" id="UP001064048"/>
    </source>
</evidence>
<dbReference type="Proteomes" id="UP001064048">
    <property type="component" value="Chromosome 7"/>
</dbReference>
<reference evidence="1 2" key="1">
    <citation type="journal article" date="2022" name="Genome Biol. Evol.">
        <title>The Spruce Budworm Genome: Reconstructing the Evolutionary History of Antifreeze Proteins.</title>
        <authorList>
            <person name="Beliveau C."/>
            <person name="Gagne P."/>
            <person name="Picq S."/>
            <person name="Vernygora O."/>
            <person name="Keeling C.I."/>
            <person name="Pinkney K."/>
            <person name="Doucet D."/>
            <person name="Wen F."/>
            <person name="Johnston J.S."/>
            <person name="Maaroufi H."/>
            <person name="Boyle B."/>
            <person name="Laroche J."/>
            <person name="Dewar K."/>
            <person name="Juretic N."/>
            <person name="Blackburn G."/>
            <person name="Nisole A."/>
            <person name="Brunet B."/>
            <person name="Brandao M."/>
            <person name="Lumley L."/>
            <person name="Duan J."/>
            <person name="Quan G."/>
            <person name="Lucarotti C.J."/>
            <person name="Roe A.D."/>
            <person name="Sperling F.A.H."/>
            <person name="Levesque R.C."/>
            <person name="Cusson M."/>
        </authorList>
    </citation>
    <scope>NUCLEOTIDE SEQUENCE [LARGE SCALE GENOMIC DNA]</scope>
    <source>
        <strain evidence="1">Glfc:IPQL:Cfum</strain>
    </source>
</reference>
<protein>
    <submittedName>
        <fullName evidence="1">Uncharacterized protein</fullName>
    </submittedName>
</protein>
<gene>
    <name evidence="1" type="ORF">MSG28_004447</name>
</gene>